<organism evidence="1 2">
    <name type="scientific">Clonorchis sinensis</name>
    <name type="common">Chinese liver fluke</name>
    <dbReference type="NCBI Taxonomy" id="79923"/>
    <lineage>
        <taxon>Eukaryota</taxon>
        <taxon>Metazoa</taxon>
        <taxon>Spiralia</taxon>
        <taxon>Lophotrochozoa</taxon>
        <taxon>Platyhelminthes</taxon>
        <taxon>Trematoda</taxon>
        <taxon>Digenea</taxon>
        <taxon>Opisthorchiida</taxon>
        <taxon>Opisthorchiata</taxon>
        <taxon>Opisthorchiidae</taxon>
        <taxon>Clonorchis</taxon>
    </lineage>
</organism>
<gene>
    <name evidence="1" type="ORF">CSKR_106325</name>
</gene>
<dbReference type="AlphaFoldDB" id="A0A419Q2C1"/>
<reference evidence="1 2" key="1">
    <citation type="journal article" date="2018" name="Biotechnol. Adv.">
        <title>Improved genomic resources and new bioinformatic workflow for the carcinogenic parasite Clonorchis sinensis: Biotechnological implications.</title>
        <authorList>
            <person name="Wang D."/>
            <person name="Korhonen P.K."/>
            <person name="Gasser R.B."/>
            <person name="Young N.D."/>
        </authorList>
    </citation>
    <scope>NUCLEOTIDE SEQUENCE [LARGE SCALE GENOMIC DNA]</scope>
    <source>
        <strain evidence="1">Cs-k2</strain>
    </source>
</reference>
<accession>A0A419Q2C1</accession>
<protein>
    <submittedName>
        <fullName evidence="1">Uncharacterized protein</fullName>
    </submittedName>
</protein>
<comment type="caution">
    <text evidence="1">The sequence shown here is derived from an EMBL/GenBank/DDBJ whole genome shotgun (WGS) entry which is preliminary data.</text>
</comment>
<dbReference type="InParanoid" id="A0A419Q2C1"/>
<evidence type="ECO:0000313" key="2">
    <source>
        <dbReference type="Proteomes" id="UP000286415"/>
    </source>
</evidence>
<dbReference type="Proteomes" id="UP000286415">
    <property type="component" value="Unassembled WGS sequence"/>
</dbReference>
<dbReference type="EMBL" id="NIRI02000076">
    <property type="protein sequence ID" value="KAG5441879.1"/>
    <property type="molecule type" value="Genomic_DNA"/>
</dbReference>
<sequence>MSYLISVFRVKRSWHSTVVQATEFAAPGLMYLLFCSDIEIKMTSFIQCARTPPDATSSQNRTKNLTRSRLVLLRLTILIGIWPDFYSLAFKQPPKLCLGLPQICIPIGCLVDQSAKDQSLPALPFTYARRFVSGMNVASAT</sequence>
<name>A0A419Q2C1_CLOSI</name>
<evidence type="ECO:0000313" key="1">
    <source>
        <dbReference type="EMBL" id="KAG5441879.1"/>
    </source>
</evidence>
<reference evidence="1 2" key="2">
    <citation type="journal article" date="2021" name="Genomics">
        <title>High-quality reference genome for Clonorchis sinensis.</title>
        <authorList>
            <person name="Young N.D."/>
            <person name="Stroehlein A.J."/>
            <person name="Kinkar L."/>
            <person name="Wang T."/>
            <person name="Sohn W.M."/>
            <person name="Chang B.C.H."/>
            <person name="Kaur P."/>
            <person name="Weisz D."/>
            <person name="Dudchenko O."/>
            <person name="Aiden E.L."/>
            <person name="Korhonen P.K."/>
            <person name="Gasser R.B."/>
        </authorList>
    </citation>
    <scope>NUCLEOTIDE SEQUENCE [LARGE SCALE GENOMIC DNA]</scope>
    <source>
        <strain evidence="1">Cs-k2</strain>
    </source>
</reference>
<proteinExistence type="predicted"/>
<keyword evidence="2" id="KW-1185">Reference proteome</keyword>